<feature type="transmembrane region" description="Helical" evidence="1">
    <location>
        <begin position="409"/>
        <end position="427"/>
    </location>
</feature>
<dbReference type="AlphaFoldDB" id="A0A317K582"/>
<feature type="transmembrane region" description="Helical" evidence="1">
    <location>
        <begin position="88"/>
        <end position="107"/>
    </location>
</feature>
<reference evidence="3" key="1">
    <citation type="submission" date="2018-05" db="EMBL/GenBank/DDBJ databases">
        <title>Micromonospora globispora sp. nov. and Micromonospora rugosa sp. nov., isolated from marine sediment.</title>
        <authorList>
            <person name="Carro L."/>
            <person name="Aysel V."/>
            <person name="Cetin D."/>
            <person name="Igual J.M."/>
            <person name="Klenk H.-P."/>
            <person name="Trujillo M.E."/>
            <person name="Sahin N."/>
        </authorList>
    </citation>
    <scope>NUCLEOTIDE SEQUENCE [LARGE SCALE GENOMIC DNA]</scope>
    <source>
        <strain evidence="3">S2904</strain>
    </source>
</reference>
<keyword evidence="1" id="KW-0472">Membrane</keyword>
<dbReference type="EMBL" id="QGSV01000175">
    <property type="protein sequence ID" value="PWU47800.1"/>
    <property type="molecule type" value="Genomic_DNA"/>
</dbReference>
<name>A0A317K582_9ACTN</name>
<gene>
    <name evidence="2" type="ORF">DLJ46_13410</name>
</gene>
<feature type="transmembrane region" description="Helical" evidence="1">
    <location>
        <begin position="433"/>
        <end position="452"/>
    </location>
</feature>
<evidence type="ECO:0000256" key="1">
    <source>
        <dbReference type="SAM" id="Phobius"/>
    </source>
</evidence>
<feature type="transmembrane region" description="Helical" evidence="1">
    <location>
        <begin position="273"/>
        <end position="292"/>
    </location>
</feature>
<evidence type="ECO:0000313" key="3">
    <source>
        <dbReference type="Proteomes" id="UP000245683"/>
    </source>
</evidence>
<comment type="caution">
    <text evidence="2">The sequence shown here is derived from an EMBL/GenBank/DDBJ whole genome shotgun (WGS) entry which is preliminary data.</text>
</comment>
<feature type="transmembrane region" description="Helical" evidence="1">
    <location>
        <begin position="63"/>
        <end position="81"/>
    </location>
</feature>
<evidence type="ECO:0000313" key="2">
    <source>
        <dbReference type="EMBL" id="PWU47800.1"/>
    </source>
</evidence>
<dbReference type="Proteomes" id="UP000245683">
    <property type="component" value="Unassembled WGS sequence"/>
</dbReference>
<feature type="transmembrane region" description="Helical" evidence="1">
    <location>
        <begin position="193"/>
        <end position="209"/>
    </location>
</feature>
<proteinExistence type="predicted"/>
<feature type="transmembrane region" description="Helical" evidence="1">
    <location>
        <begin position="215"/>
        <end position="233"/>
    </location>
</feature>
<feature type="transmembrane region" description="Helical" evidence="1">
    <location>
        <begin position="164"/>
        <end position="181"/>
    </location>
</feature>
<sequence length="613" mass="66291">MSGDATLAAVPTAAGQRVRDGLRAVAEWSAPAVALALGVWALRRGDAADIGSLGLVTALRPELYVALALLTASFLHGVFRARPAPDALLAAHVAVLVVLLFGAAPIIEPLPRVISGWLHVGFADYIARTGETLPQLDARFSWPGFFALTAMATRAAGLPDAMPLLAWAPVGFNLLYGAAVFRLARDTSSDARTAWLALWLFFPANWVGQDYFGPQAMNYLFYLVLMMVLLRWFRPDRYGGLHQERPPRSPVALLLRVLRLPPRPLLREPIAQATGPASLVGLVAVVLAVFAASAVSHQLTPIAIVVSVGALVLVRRCTLRRLPVLLAVLLTAYISYGAVPYWAGHLHDMFGSFGNVGGTINHGAVERVRGDEGHQTVVLLRLVLAVAVWGLAAIGAWRRMRRGHGDLGLLALAGAPFLLLGMQSYGGEIFLRVYAFALPFMVVLLAGLLVPVWPARHRVPAAVLAGALSTVLIGAFFVARYGNESFERVRPGDHRAVEWLYDHAPAGTSFVSVTSNVPWRTEGVERYRYRPIGDDLGPTTIGAIEDEMRGNPKGAYLIFTKGQFVFAETFLGKPHGWGEGLERQVVDSGKFRLVYTSTEARIYVLGASRGGDR</sequence>
<keyword evidence="3" id="KW-1185">Reference proteome</keyword>
<feature type="transmembrane region" description="Helical" evidence="1">
    <location>
        <begin position="298"/>
        <end position="315"/>
    </location>
</feature>
<feature type="transmembrane region" description="Helical" evidence="1">
    <location>
        <begin position="25"/>
        <end position="43"/>
    </location>
</feature>
<protein>
    <submittedName>
        <fullName evidence="2">Uncharacterized protein</fullName>
    </submittedName>
</protein>
<accession>A0A317K582</accession>
<feature type="transmembrane region" description="Helical" evidence="1">
    <location>
        <begin position="322"/>
        <end position="343"/>
    </location>
</feature>
<dbReference type="RefSeq" id="WP_109945003.1">
    <property type="nucleotide sequence ID" value="NZ_QGSV01000175.1"/>
</dbReference>
<dbReference type="OrthoDB" id="139907at2"/>
<feature type="transmembrane region" description="Helical" evidence="1">
    <location>
        <begin position="378"/>
        <end position="397"/>
    </location>
</feature>
<organism evidence="2 3">
    <name type="scientific">Micromonospora globispora</name>
    <dbReference type="NCBI Taxonomy" id="1450148"/>
    <lineage>
        <taxon>Bacteria</taxon>
        <taxon>Bacillati</taxon>
        <taxon>Actinomycetota</taxon>
        <taxon>Actinomycetes</taxon>
        <taxon>Micromonosporales</taxon>
        <taxon>Micromonosporaceae</taxon>
        <taxon>Micromonospora</taxon>
    </lineage>
</organism>
<feature type="transmembrane region" description="Helical" evidence="1">
    <location>
        <begin position="459"/>
        <end position="479"/>
    </location>
</feature>
<keyword evidence="1" id="KW-0812">Transmembrane</keyword>
<keyword evidence="1" id="KW-1133">Transmembrane helix</keyword>